<feature type="compositionally biased region" description="Acidic residues" evidence="1">
    <location>
        <begin position="67"/>
        <end position="76"/>
    </location>
</feature>
<comment type="caution">
    <text evidence="2">The sequence shown here is derived from an EMBL/GenBank/DDBJ whole genome shotgun (WGS) entry which is preliminary data.</text>
</comment>
<feature type="region of interest" description="Disordered" evidence="1">
    <location>
        <begin position="65"/>
        <end position="88"/>
    </location>
</feature>
<organism evidence="2 3">
    <name type="scientific">Cymbomonas tetramitiformis</name>
    <dbReference type="NCBI Taxonomy" id="36881"/>
    <lineage>
        <taxon>Eukaryota</taxon>
        <taxon>Viridiplantae</taxon>
        <taxon>Chlorophyta</taxon>
        <taxon>Pyramimonadophyceae</taxon>
        <taxon>Pyramimonadales</taxon>
        <taxon>Pyramimonadaceae</taxon>
        <taxon>Cymbomonas</taxon>
    </lineage>
</organism>
<accession>A0AAE0C4Q4</accession>
<feature type="compositionally biased region" description="Basic and acidic residues" evidence="1">
    <location>
        <begin position="77"/>
        <end position="88"/>
    </location>
</feature>
<keyword evidence="3" id="KW-1185">Reference proteome</keyword>
<gene>
    <name evidence="2" type="ORF">CYMTET_42144</name>
</gene>
<evidence type="ECO:0000313" key="2">
    <source>
        <dbReference type="EMBL" id="KAK3248383.1"/>
    </source>
</evidence>
<proteinExistence type="predicted"/>
<evidence type="ECO:0000313" key="3">
    <source>
        <dbReference type="Proteomes" id="UP001190700"/>
    </source>
</evidence>
<evidence type="ECO:0000256" key="1">
    <source>
        <dbReference type="SAM" id="MobiDB-lite"/>
    </source>
</evidence>
<dbReference type="AlphaFoldDB" id="A0AAE0C4Q4"/>
<sequence>MQIRDVQGHARSILIQPQSWEVRSLGAESMEAMTDAPVVLQADQAGDAAQMILRLSPEEVRRIRFQDDDDDDDDDEGVNKDHTAADRAGELIRSVPSLCF</sequence>
<protein>
    <submittedName>
        <fullName evidence="2">Uncharacterized protein</fullName>
    </submittedName>
</protein>
<reference evidence="2 3" key="1">
    <citation type="journal article" date="2015" name="Genome Biol. Evol.">
        <title>Comparative Genomics of a Bacterivorous Green Alga Reveals Evolutionary Causalities and Consequences of Phago-Mixotrophic Mode of Nutrition.</title>
        <authorList>
            <person name="Burns J.A."/>
            <person name="Paasch A."/>
            <person name="Narechania A."/>
            <person name="Kim E."/>
        </authorList>
    </citation>
    <scope>NUCLEOTIDE SEQUENCE [LARGE SCALE GENOMIC DNA]</scope>
    <source>
        <strain evidence="2 3">PLY_AMNH</strain>
    </source>
</reference>
<dbReference type="Proteomes" id="UP001190700">
    <property type="component" value="Unassembled WGS sequence"/>
</dbReference>
<dbReference type="EMBL" id="LGRX02028146">
    <property type="protein sequence ID" value="KAK3248383.1"/>
    <property type="molecule type" value="Genomic_DNA"/>
</dbReference>
<name>A0AAE0C4Q4_9CHLO</name>